<proteinExistence type="predicted"/>
<keyword evidence="1" id="KW-0472">Membrane</keyword>
<evidence type="ECO:0000313" key="2">
    <source>
        <dbReference type="EMBL" id="PIP61170.1"/>
    </source>
</evidence>
<protein>
    <submittedName>
        <fullName evidence="2">Uncharacterized protein</fullName>
    </submittedName>
</protein>
<organism evidence="2 3">
    <name type="scientific">Candidatus Roizmanbacteria bacterium CG22_combo_CG10-13_8_21_14_all_38_20</name>
    <dbReference type="NCBI Taxonomy" id="1974862"/>
    <lineage>
        <taxon>Bacteria</taxon>
        <taxon>Candidatus Roizmaniibacteriota</taxon>
    </lineage>
</organism>
<evidence type="ECO:0000313" key="3">
    <source>
        <dbReference type="Proteomes" id="UP000231246"/>
    </source>
</evidence>
<sequence length="59" mass="6754">MSTADPSMLYITLVLPALFSLSMIFEGVHKFMEKQSGWVPMIMGIIFLLVTITSYFMFQ</sequence>
<keyword evidence="1" id="KW-0812">Transmembrane</keyword>
<evidence type="ECO:0000256" key="1">
    <source>
        <dbReference type="SAM" id="Phobius"/>
    </source>
</evidence>
<dbReference type="EMBL" id="PCTA01000033">
    <property type="protein sequence ID" value="PIP61170.1"/>
    <property type="molecule type" value="Genomic_DNA"/>
</dbReference>
<keyword evidence="1" id="KW-1133">Transmembrane helix</keyword>
<feature type="transmembrane region" description="Helical" evidence="1">
    <location>
        <begin position="7"/>
        <end position="25"/>
    </location>
</feature>
<dbReference type="AlphaFoldDB" id="A0A2H0BVU9"/>
<gene>
    <name evidence="2" type="ORF">COW99_05245</name>
</gene>
<feature type="transmembrane region" description="Helical" evidence="1">
    <location>
        <begin position="37"/>
        <end position="58"/>
    </location>
</feature>
<name>A0A2H0BVU9_9BACT</name>
<reference evidence="2 3" key="1">
    <citation type="submission" date="2017-09" db="EMBL/GenBank/DDBJ databases">
        <title>Depth-based differentiation of microbial function through sediment-hosted aquifers and enrichment of novel symbionts in the deep terrestrial subsurface.</title>
        <authorList>
            <person name="Probst A.J."/>
            <person name="Ladd B."/>
            <person name="Jarett J.K."/>
            <person name="Geller-Mcgrath D.E."/>
            <person name="Sieber C.M."/>
            <person name="Emerson J.B."/>
            <person name="Anantharaman K."/>
            <person name="Thomas B.C."/>
            <person name="Malmstrom R."/>
            <person name="Stieglmeier M."/>
            <person name="Klingl A."/>
            <person name="Woyke T."/>
            <person name="Ryan C.M."/>
            <person name="Banfield J.F."/>
        </authorList>
    </citation>
    <scope>NUCLEOTIDE SEQUENCE [LARGE SCALE GENOMIC DNA]</scope>
    <source>
        <strain evidence="2">CG22_combo_CG10-13_8_21_14_all_38_20</strain>
    </source>
</reference>
<comment type="caution">
    <text evidence="2">The sequence shown here is derived from an EMBL/GenBank/DDBJ whole genome shotgun (WGS) entry which is preliminary data.</text>
</comment>
<accession>A0A2H0BVU9</accession>
<dbReference type="Proteomes" id="UP000231246">
    <property type="component" value="Unassembled WGS sequence"/>
</dbReference>